<organism evidence="2 3">
    <name type="scientific">Pristionchus pacificus</name>
    <name type="common">Parasitic nematode worm</name>
    <dbReference type="NCBI Taxonomy" id="54126"/>
    <lineage>
        <taxon>Eukaryota</taxon>
        <taxon>Metazoa</taxon>
        <taxon>Ecdysozoa</taxon>
        <taxon>Nematoda</taxon>
        <taxon>Chromadorea</taxon>
        <taxon>Rhabditida</taxon>
        <taxon>Rhabditina</taxon>
        <taxon>Diplogasteromorpha</taxon>
        <taxon>Diplogasteroidea</taxon>
        <taxon>Neodiplogasteridae</taxon>
        <taxon>Pristionchus</taxon>
    </lineage>
</organism>
<protein>
    <submittedName>
        <fullName evidence="2">Uncharacterized protein</fullName>
    </submittedName>
</protein>
<gene>
    <name evidence="2" type="primary">WBGene00282514</name>
</gene>
<evidence type="ECO:0000256" key="1">
    <source>
        <dbReference type="SAM" id="MobiDB-lite"/>
    </source>
</evidence>
<keyword evidence="3" id="KW-1185">Reference proteome</keyword>
<dbReference type="AlphaFoldDB" id="A0A2A6CW02"/>
<name>A0A2A6CW02_PRIPA</name>
<dbReference type="Proteomes" id="UP000005239">
    <property type="component" value="Unassembled WGS sequence"/>
</dbReference>
<sequence length="70" mass="7626">MHPKRNNLGQTSTGDQIVDMFSTSNFTPCKQSLIGGEHSGKKGKEGKESGLKKRGTARRLATMEEMGQCL</sequence>
<accession>A0A2A6CW02</accession>
<reference evidence="2" key="2">
    <citation type="submission" date="2022-06" db="UniProtKB">
        <authorList>
            <consortium name="EnsemblMetazoa"/>
        </authorList>
    </citation>
    <scope>IDENTIFICATION</scope>
    <source>
        <strain evidence="2">PS312</strain>
    </source>
</reference>
<feature type="compositionally biased region" description="Basic and acidic residues" evidence="1">
    <location>
        <begin position="38"/>
        <end position="51"/>
    </location>
</feature>
<dbReference type="EnsemblMetazoa" id="PPA44145.1">
    <property type="protein sequence ID" value="PPA44145.1"/>
    <property type="gene ID" value="WBGene00282514"/>
</dbReference>
<reference evidence="3" key="1">
    <citation type="journal article" date="2008" name="Nat. Genet.">
        <title>The Pristionchus pacificus genome provides a unique perspective on nematode lifestyle and parasitism.</title>
        <authorList>
            <person name="Dieterich C."/>
            <person name="Clifton S.W."/>
            <person name="Schuster L.N."/>
            <person name="Chinwalla A."/>
            <person name="Delehaunty K."/>
            <person name="Dinkelacker I."/>
            <person name="Fulton L."/>
            <person name="Fulton R."/>
            <person name="Godfrey J."/>
            <person name="Minx P."/>
            <person name="Mitreva M."/>
            <person name="Roeseler W."/>
            <person name="Tian H."/>
            <person name="Witte H."/>
            <person name="Yang S.P."/>
            <person name="Wilson R.K."/>
            <person name="Sommer R.J."/>
        </authorList>
    </citation>
    <scope>NUCLEOTIDE SEQUENCE [LARGE SCALE GENOMIC DNA]</scope>
    <source>
        <strain evidence="3">PS312</strain>
    </source>
</reference>
<accession>A0A8R1V1Y0</accession>
<proteinExistence type="predicted"/>
<evidence type="ECO:0000313" key="2">
    <source>
        <dbReference type="EnsemblMetazoa" id="PPA44145.1"/>
    </source>
</evidence>
<feature type="region of interest" description="Disordered" evidence="1">
    <location>
        <begin position="29"/>
        <end position="70"/>
    </location>
</feature>
<evidence type="ECO:0000313" key="3">
    <source>
        <dbReference type="Proteomes" id="UP000005239"/>
    </source>
</evidence>